<evidence type="ECO:0000313" key="3">
    <source>
        <dbReference type="Proteomes" id="UP000800040"/>
    </source>
</evidence>
<dbReference type="EMBL" id="ML975594">
    <property type="protein sequence ID" value="KAF1828259.1"/>
    <property type="molecule type" value="Genomic_DNA"/>
</dbReference>
<dbReference type="Proteomes" id="UP000800040">
    <property type="component" value="Unassembled WGS sequence"/>
</dbReference>
<reference evidence="2" key="1">
    <citation type="submission" date="2020-01" db="EMBL/GenBank/DDBJ databases">
        <authorList>
            <consortium name="DOE Joint Genome Institute"/>
            <person name="Haridas S."/>
            <person name="Albert R."/>
            <person name="Binder M."/>
            <person name="Bloem J."/>
            <person name="Labutti K."/>
            <person name="Salamov A."/>
            <person name="Andreopoulos B."/>
            <person name="Baker S.E."/>
            <person name="Barry K."/>
            <person name="Bills G."/>
            <person name="Bluhm B.H."/>
            <person name="Cannon C."/>
            <person name="Castanera R."/>
            <person name="Culley D.E."/>
            <person name="Daum C."/>
            <person name="Ezra D."/>
            <person name="Gonzalez J.B."/>
            <person name="Henrissat B."/>
            <person name="Kuo A."/>
            <person name="Liang C."/>
            <person name="Lipzen A."/>
            <person name="Lutzoni F."/>
            <person name="Magnuson J."/>
            <person name="Mondo S."/>
            <person name="Nolan M."/>
            <person name="Ohm R."/>
            <person name="Pangilinan J."/>
            <person name="Park H.-J."/>
            <person name="Ramirez L."/>
            <person name="Alfaro M."/>
            <person name="Sun H."/>
            <person name="Tritt A."/>
            <person name="Yoshinaga Y."/>
            <person name="Zwiers L.-H."/>
            <person name="Turgeon B.G."/>
            <person name="Goodwin S.B."/>
            <person name="Spatafora J.W."/>
            <person name="Crous P.W."/>
            <person name="Grigoriev I.V."/>
        </authorList>
    </citation>
    <scope>NUCLEOTIDE SEQUENCE</scope>
    <source>
        <strain evidence="2">P77</strain>
    </source>
</reference>
<dbReference type="OrthoDB" id="5086500at2759"/>
<keyword evidence="3" id="KW-1185">Reference proteome</keyword>
<gene>
    <name evidence="2" type="ORF">BDW02DRAFT_257417</name>
</gene>
<name>A0A6A5JWF5_9PLEO</name>
<protein>
    <submittedName>
        <fullName evidence="2">Uncharacterized protein</fullName>
    </submittedName>
</protein>
<feature type="region of interest" description="Disordered" evidence="1">
    <location>
        <begin position="1"/>
        <end position="30"/>
    </location>
</feature>
<dbReference type="AlphaFoldDB" id="A0A6A5JWF5"/>
<evidence type="ECO:0000313" key="2">
    <source>
        <dbReference type="EMBL" id="KAF1828259.1"/>
    </source>
</evidence>
<proteinExistence type="predicted"/>
<organism evidence="2 3">
    <name type="scientific">Decorospora gaudefroyi</name>
    <dbReference type="NCBI Taxonomy" id="184978"/>
    <lineage>
        <taxon>Eukaryota</taxon>
        <taxon>Fungi</taxon>
        <taxon>Dikarya</taxon>
        <taxon>Ascomycota</taxon>
        <taxon>Pezizomycotina</taxon>
        <taxon>Dothideomycetes</taxon>
        <taxon>Pleosporomycetidae</taxon>
        <taxon>Pleosporales</taxon>
        <taxon>Pleosporineae</taxon>
        <taxon>Pleosporaceae</taxon>
        <taxon>Decorospora</taxon>
    </lineage>
</organism>
<sequence>MRRLLDFRSKKSKAKVPAELSSASTGSAEPAATAAQGLQVVCEGTNPVIDIVAVHGLNGHCEKTWTAGSGADSVN</sequence>
<evidence type="ECO:0000256" key="1">
    <source>
        <dbReference type="SAM" id="MobiDB-lite"/>
    </source>
</evidence>
<accession>A0A6A5JWF5</accession>